<evidence type="ECO:0000313" key="2">
    <source>
        <dbReference type="Proteomes" id="UP000609121"/>
    </source>
</evidence>
<dbReference type="Pfam" id="PF07394">
    <property type="entry name" value="DUF1501"/>
    <property type="match status" value="1"/>
</dbReference>
<protein>
    <submittedName>
        <fullName evidence="1">DUF1501 domain-containing protein</fullName>
    </submittedName>
</protein>
<dbReference type="AlphaFoldDB" id="A0A8J6YYZ0"/>
<reference evidence="1" key="1">
    <citation type="submission" date="2020-09" db="EMBL/GenBank/DDBJ databases">
        <title>A novel bacterium of genus Mangrovicoccus, isolated from South China Sea.</title>
        <authorList>
            <person name="Huang H."/>
            <person name="Mo K."/>
            <person name="Hu Y."/>
        </authorList>
    </citation>
    <scope>NUCLEOTIDE SEQUENCE</scope>
    <source>
        <strain evidence="1">HB182678</strain>
    </source>
</reference>
<dbReference type="PANTHER" id="PTHR43737:SF1">
    <property type="entry name" value="DUF1501 DOMAIN-CONTAINING PROTEIN"/>
    <property type="match status" value="1"/>
</dbReference>
<dbReference type="PANTHER" id="PTHR43737">
    <property type="entry name" value="BLL7424 PROTEIN"/>
    <property type="match status" value="1"/>
</dbReference>
<dbReference type="InterPro" id="IPR006311">
    <property type="entry name" value="TAT_signal"/>
</dbReference>
<keyword evidence="2" id="KW-1185">Reference proteome</keyword>
<dbReference type="InterPro" id="IPR010869">
    <property type="entry name" value="DUF1501"/>
</dbReference>
<sequence>MTMTDPLRRAGLDRRAFLRGFTGCCLAASPLLTPMTLASAPSENRLVVIVLRGAMDGLDVLRPVGDPAYAALRPGLASGAEALPLDGFYALHPGLTDLLPLWQAGQLGFAHAVSTPYRDKRSHFEGQDILEAGLPAMTGQGARDSGWLNRLAGLMPGATARTTFDIGREPDLILRGPAPASTWYPQPQPGLSSQARRLADMVFHEDPLFRDQAAAMFDLAEEEAGGTDRSQPQHLQVADYLAAQLAAETRLAAFSITGWDTHGGQKVALKRPLKELSETILRLRQQLGPVWDRTAILALTEFGRTARENGSGGTDHGTGGAMLMAGGAVRGGRVFADWPGLEEASLYDRRDLQPTRDVRALAAGAIRTLYGTAAGDLEARVFPGLDMAGTPQIVL</sequence>
<dbReference type="PROSITE" id="PS51318">
    <property type="entry name" value="TAT"/>
    <property type="match status" value="1"/>
</dbReference>
<comment type="caution">
    <text evidence="1">The sequence shown here is derived from an EMBL/GenBank/DDBJ whole genome shotgun (WGS) entry which is preliminary data.</text>
</comment>
<accession>A0A8J6YYZ0</accession>
<name>A0A8J6YYZ0_9RHOB</name>
<proteinExistence type="predicted"/>
<organism evidence="1 2">
    <name type="scientific">Mangrovicoccus algicola</name>
    <dbReference type="NCBI Taxonomy" id="2771008"/>
    <lineage>
        <taxon>Bacteria</taxon>
        <taxon>Pseudomonadati</taxon>
        <taxon>Pseudomonadota</taxon>
        <taxon>Alphaproteobacteria</taxon>
        <taxon>Rhodobacterales</taxon>
        <taxon>Paracoccaceae</taxon>
        <taxon>Mangrovicoccus</taxon>
    </lineage>
</organism>
<evidence type="ECO:0000313" key="1">
    <source>
        <dbReference type="EMBL" id="MBE3640592.1"/>
    </source>
</evidence>
<dbReference type="EMBL" id="JACVXA010000108">
    <property type="protein sequence ID" value="MBE3640592.1"/>
    <property type="molecule type" value="Genomic_DNA"/>
</dbReference>
<dbReference type="Proteomes" id="UP000609121">
    <property type="component" value="Unassembled WGS sequence"/>
</dbReference>
<gene>
    <name evidence="1" type="ORF">ICN82_20510</name>
</gene>